<name>A0A7X2Z405_9BACL</name>
<dbReference type="OrthoDB" id="4379323at2"/>
<organism evidence="1 2">
    <name type="scientific">Paenibacillus woosongensis</name>
    <dbReference type="NCBI Taxonomy" id="307580"/>
    <lineage>
        <taxon>Bacteria</taxon>
        <taxon>Bacillati</taxon>
        <taxon>Bacillota</taxon>
        <taxon>Bacilli</taxon>
        <taxon>Bacillales</taxon>
        <taxon>Paenibacillaceae</taxon>
        <taxon>Paenibacillus</taxon>
    </lineage>
</organism>
<dbReference type="AlphaFoldDB" id="A0A7X2Z405"/>
<evidence type="ECO:0000313" key="1">
    <source>
        <dbReference type="EMBL" id="MUG47192.1"/>
    </source>
</evidence>
<dbReference type="EMBL" id="WNZW01000010">
    <property type="protein sequence ID" value="MUG47192.1"/>
    <property type="molecule type" value="Genomic_DNA"/>
</dbReference>
<evidence type="ECO:0000313" key="2">
    <source>
        <dbReference type="Proteomes" id="UP000447876"/>
    </source>
</evidence>
<gene>
    <name evidence="1" type="ORF">GNP95_19685</name>
</gene>
<proteinExistence type="predicted"/>
<dbReference type="RefSeq" id="WP_155612568.1">
    <property type="nucleotide sequence ID" value="NZ_WNZW01000010.1"/>
</dbReference>
<protein>
    <submittedName>
        <fullName evidence="1">Uncharacterized protein</fullName>
    </submittedName>
</protein>
<accession>A0A7X2Z405</accession>
<comment type="caution">
    <text evidence="1">The sequence shown here is derived from an EMBL/GenBank/DDBJ whole genome shotgun (WGS) entry which is preliminary data.</text>
</comment>
<dbReference type="Proteomes" id="UP000447876">
    <property type="component" value="Unassembled WGS sequence"/>
</dbReference>
<sequence>MSEQGNGTTKRLNKVIKYVQEQTKLLEGNAKELNINPGTLRNWGESIERLRMNLLTKAILFASNLVIDEQHR</sequence>
<reference evidence="1 2" key="1">
    <citation type="submission" date="2019-11" db="EMBL/GenBank/DDBJ databases">
        <title>Draft genome sequences of five Paenibacillus species of dairy origin.</title>
        <authorList>
            <person name="Olajide A.M."/>
            <person name="Chen S."/>
            <person name="Lapointe G."/>
        </authorList>
    </citation>
    <scope>NUCLEOTIDE SEQUENCE [LARGE SCALE GENOMIC DNA]</scope>
    <source>
        <strain evidence="1 2">12CR55</strain>
    </source>
</reference>